<dbReference type="InterPro" id="IPR002347">
    <property type="entry name" value="SDR_fam"/>
</dbReference>
<evidence type="ECO:0000256" key="1">
    <source>
        <dbReference type="ARBA" id="ARBA00006484"/>
    </source>
</evidence>
<accession>A0A6N6JCG4</accession>
<organism evidence="5 6">
    <name type="scientific">Litoreibacter roseus</name>
    <dbReference type="NCBI Taxonomy" id="2601869"/>
    <lineage>
        <taxon>Bacteria</taxon>
        <taxon>Pseudomonadati</taxon>
        <taxon>Pseudomonadota</taxon>
        <taxon>Alphaproteobacteria</taxon>
        <taxon>Rhodobacterales</taxon>
        <taxon>Roseobacteraceae</taxon>
        <taxon>Litoreibacter</taxon>
    </lineage>
</organism>
<dbReference type="GO" id="GO:0016491">
    <property type="term" value="F:oxidoreductase activity"/>
    <property type="evidence" value="ECO:0007669"/>
    <property type="project" value="UniProtKB-KW"/>
</dbReference>
<dbReference type="InterPro" id="IPR051911">
    <property type="entry name" value="SDR_oxidoreductase"/>
</dbReference>
<dbReference type="InterPro" id="IPR036291">
    <property type="entry name" value="NAD(P)-bd_dom_sf"/>
</dbReference>
<dbReference type="RefSeq" id="WP_159804458.1">
    <property type="nucleotide sequence ID" value="NZ_BLJE01000001.1"/>
</dbReference>
<dbReference type="EMBL" id="BLJE01000001">
    <property type="protein sequence ID" value="GFE63530.1"/>
    <property type="molecule type" value="Genomic_DNA"/>
</dbReference>
<dbReference type="CDD" id="cd05374">
    <property type="entry name" value="17beta-HSD-like_SDR_c"/>
    <property type="match status" value="1"/>
</dbReference>
<evidence type="ECO:0000259" key="4">
    <source>
        <dbReference type="SMART" id="SM00822"/>
    </source>
</evidence>
<dbReference type="AlphaFoldDB" id="A0A6N6JCG4"/>
<comment type="caution">
    <text evidence="5">The sequence shown here is derived from an EMBL/GenBank/DDBJ whole genome shotgun (WGS) entry which is preliminary data.</text>
</comment>
<feature type="domain" description="Ketoreductase" evidence="4">
    <location>
        <begin position="4"/>
        <end position="185"/>
    </location>
</feature>
<keyword evidence="6" id="KW-1185">Reference proteome</keyword>
<gene>
    <name evidence="5" type="ORF">KIN_06040</name>
</gene>
<dbReference type="Gene3D" id="3.40.50.720">
    <property type="entry name" value="NAD(P)-binding Rossmann-like Domain"/>
    <property type="match status" value="1"/>
</dbReference>
<dbReference type="InterPro" id="IPR020904">
    <property type="entry name" value="Sc_DH/Rdtase_CS"/>
</dbReference>
<dbReference type="PRINTS" id="PR00081">
    <property type="entry name" value="GDHRDH"/>
</dbReference>
<name>A0A6N6JCG4_9RHOB</name>
<comment type="similarity">
    <text evidence="1 3">Belongs to the short-chain dehydrogenases/reductases (SDR) family.</text>
</comment>
<dbReference type="SUPFAM" id="SSF51735">
    <property type="entry name" value="NAD(P)-binding Rossmann-fold domains"/>
    <property type="match status" value="1"/>
</dbReference>
<sequence length="282" mass="29417">MTNKVFFITGVSSGIGRALAETVLAAGESVAGTLRNTDQIAAFEALAPGRAKALIADVTDRDSVEQAVSDTVATFGRIDVIANNAGAGTVGAVEETSEAEARSIFDLNFFGQFNVIQAALPVLRKQKSGHILTFSAVGGFTGFPGLGVYSAAKAAADVMSEALAQEVASFGIRTTILTLGIFRTKFAAGSLRFTDAEMVEYAETPAGKFRGFIGGLDGKQPNNPEKAAQAILQIVEAEDPPLHLALGQDAVGVMSKKLDQIKGDIDRWKTLSASTVFSQAAV</sequence>
<reference evidence="5 6" key="1">
    <citation type="submission" date="2019-12" db="EMBL/GenBank/DDBJ databases">
        <title>Litoreibacter badius sp. nov., a novel bacteriochlorophyll a-containing bacterium in the genus Litoreibacter.</title>
        <authorList>
            <person name="Kanamuro M."/>
            <person name="Takabe Y."/>
            <person name="Mori K."/>
            <person name="Takaichi S."/>
            <person name="Hanada S."/>
        </authorList>
    </citation>
    <scope>NUCLEOTIDE SEQUENCE [LARGE SCALE GENOMIC DNA]</scope>
    <source>
        <strain evidence="5 6">K6</strain>
    </source>
</reference>
<dbReference type="PROSITE" id="PS00061">
    <property type="entry name" value="ADH_SHORT"/>
    <property type="match status" value="1"/>
</dbReference>
<dbReference type="Pfam" id="PF00106">
    <property type="entry name" value="adh_short"/>
    <property type="match status" value="1"/>
</dbReference>
<dbReference type="OrthoDB" id="9793825at2"/>
<dbReference type="NCBIfam" id="NF004824">
    <property type="entry name" value="PRK06180.1"/>
    <property type="match status" value="1"/>
</dbReference>
<dbReference type="SMART" id="SM00822">
    <property type="entry name" value="PKS_KR"/>
    <property type="match status" value="1"/>
</dbReference>
<protein>
    <submittedName>
        <fullName evidence="5">Short-chain dehydrogenase/reductase</fullName>
    </submittedName>
</protein>
<dbReference type="InterPro" id="IPR057326">
    <property type="entry name" value="KR_dom"/>
</dbReference>
<evidence type="ECO:0000313" key="6">
    <source>
        <dbReference type="Proteomes" id="UP000436822"/>
    </source>
</evidence>
<dbReference type="Proteomes" id="UP000436822">
    <property type="component" value="Unassembled WGS sequence"/>
</dbReference>
<keyword evidence="2" id="KW-0560">Oxidoreductase</keyword>
<evidence type="ECO:0000256" key="3">
    <source>
        <dbReference type="RuleBase" id="RU000363"/>
    </source>
</evidence>
<dbReference type="PRINTS" id="PR00080">
    <property type="entry name" value="SDRFAMILY"/>
</dbReference>
<evidence type="ECO:0000313" key="5">
    <source>
        <dbReference type="EMBL" id="GFE63530.1"/>
    </source>
</evidence>
<dbReference type="PANTHER" id="PTHR43976:SF16">
    <property type="entry name" value="SHORT-CHAIN DEHYDROGENASE_REDUCTASE FAMILY PROTEIN"/>
    <property type="match status" value="1"/>
</dbReference>
<evidence type="ECO:0000256" key="2">
    <source>
        <dbReference type="ARBA" id="ARBA00023002"/>
    </source>
</evidence>
<dbReference type="PANTHER" id="PTHR43976">
    <property type="entry name" value="SHORT CHAIN DEHYDROGENASE"/>
    <property type="match status" value="1"/>
</dbReference>
<proteinExistence type="inferred from homology"/>